<organism evidence="1">
    <name type="scientific">Tanacetum cinerariifolium</name>
    <name type="common">Dalmatian daisy</name>
    <name type="synonym">Chrysanthemum cinerariifolium</name>
    <dbReference type="NCBI Taxonomy" id="118510"/>
    <lineage>
        <taxon>Eukaryota</taxon>
        <taxon>Viridiplantae</taxon>
        <taxon>Streptophyta</taxon>
        <taxon>Embryophyta</taxon>
        <taxon>Tracheophyta</taxon>
        <taxon>Spermatophyta</taxon>
        <taxon>Magnoliopsida</taxon>
        <taxon>eudicotyledons</taxon>
        <taxon>Gunneridae</taxon>
        <taxon>Pentapetalae</taxon>
        <taxon>asterids</taxon>
        <taxon>campanulids</taxon>
        <taxon>Asterales</taxon>
        <taxon>Asteraceae</taxon>
        <taxon>Asteroideae</taxon>
        <taxon>Anthemideae</taxon>
        <taxon>Anthemidinae</taxon>
        <taxon>Tanacetum</taxon>
    </lineage>
</organism>
<proteinExistence type="predicted"/>
<comment type="caution">
    <text evidence="1">The sequence shown here is derived from an EMBL/GenBank/DDBJ whole genome shotgun (WGS) entry which is preliminary data.</text>
</comment>
<sequence>AEKPLLTAGAYRHIAAACHADHAVFYRGTKGLPHVEFTYGDAAKQVGDEGSPIFKCMGANLQHYRYDFFSFKADPPVAE</sequence>
<protein>
    <submittedName>
        <fullName evidence="1">Uncharacterized protein</fullName>
    </submittedName>
</protein>
<name>A0A699XXY5_TANCI</name>
<dbReference type="EMBL" id="BKCJ011880534">
    <property type="protein sequence ID" value="GFD60644.1"/>
    <property type="molecule type" value="Genomic_DNA"/>
</dbReference>
<evidence type="ECO:0000313" key="1">
    <source>
        <dbReference type="EMBL" id="GFD60644.1"/>
    </source>
</evidence>
<accession>A0A699XXY5</accession>
<reference evidence="1" key="1">
    <citation type="journal article" date="2019" name="Sci. Rep.">
        <title>Draft genome of Tanacetum cinerariifolium, the natural source of mosquito coil.</title>
        <authorList>
            <person name="Yamashiro T."/>
            <person name="Shiraishi A."/>
            <person name="Satake H."/>
            <person name="Nakayama K."/>
        </authorList>
    </citation>
    <scope>NUCLEOTIDE SEQUENCE</scope>
</reference>
<gene>
    <name evidence="1" type="ORF">Tci_932613</name>
</gene>
<feature type="non-terminal residue" evidence="1">
    <location>
        <position position="1"/>
    </location>
</feature>
<dbReference type="AlphaFoldDB" id="A0A699XXY5"/>